<evidence type="ECO:0000313" key="3">
    <source>
        <dbReference type="Proteomes" id="UP001166674"/>
    </source>
</evidence>
<proteinExistence type="inferred from homology"/>
<sequence length="178" mass="19816">MQRTAAGLLRWRTHRVFHRLCPGHPACWMRDICSLLYGKLSQDTGRADICMLGVAPHLSRIMAPLLCRLLHGRVLMLPGPWDPGIADWQRQSNAVYGAPFEKMEEAAFTSDRLWEALGFILVLGYSSLLCVNIELPIRLGVLSLAGSPMGVLSMETRSLVETFVARQTGQAVEDRQGQ</sequence>
<keyword evidence="3" id="KW-1185">Reference proteome</keyword>
<dbReference type="InterPro" id="IPR051951">
    <property type="entry name" value="UNC-93_regulatory"/>
</dbReference>
<gene>
    <name evidence="2" type="ORF">SUZIE_166575</name>
</gene>
<dbReference type="Proteomes" id="UP001166674">
    <property type="component" value="Unassembled WGS sequence"/>
</dbReference>
<accession>A0AA41T2J5</accession>
<protein>
    <submittedName>
        <fullName evidence="2">Protein unc-93-like protein A</fullName>
    </submittedName>
</protein>
<name>A0AA41T2J5_SCICA</name>
<comment type="similarity">
    <text evidence="1">Belongs to the unc-93 family.</text>
</comment>
<dbReference type="EMBL" id="JAATJV010380600">
    <property type="protein sequence ID" value="MBZ3882166.1"/>
    <property type="molecule type" value="Genomic_DNA"/>
</dbReference>
<dbReference type="PANTHER" id="PTHR19444:SF13">
    <property type="entry name" value="PROTEIN UNC-93 HOMOLOG A"/>
    <property type="match status" value="1"/>
</dbReference>
<organism evidence="2 3">
    <name type="scientific">Sciurus carolinensis</name>
    <name type="common">Eastern gray squirrel</name>
    <dbReference type="NCBI Taxonomy" id="30640"/>
    <lineage>
        <taxon>Eukaryota</taxon>
        <taxon>Metazoa</taxon>
        <taxon>Chordata</taxon>
        <taxon>Craniata</taxon>
        <taxon>Vertebrata</taxon>
        <taxon>Euteleostomi</taxon>
        <taxon>Mammalia</taxon>
        <taxon>Eutheria</taxon>
        <taxon>Euarchontoglires</taxon>
        <taxon>Glires</taxon>
        <taxon>Rodentia</taxon>
        <taxon>Sciuromorpha</taxon>
        <taxon>Sciuridae</taxon>
        <taxon>Sciurinae</taxon>
        <taxon>Sciurini</taxon>
        <taxon>Sciurus</taxon>
    </lineage>
</organism>
<evidence type="ECO:0000313" key="2">
    <source>
        <dbReference type="EMBL" id="MBZ3882166.1"/>
    </source>
</evidence>
<dbReference type="AlphaFoldDB" id="A0AA41T2J5"/>
<reference evidence="2" key="1">
    <citation type="submission" date="2020-03" db="EMBL/GenBank/DDBJ databases">
        <title>Studies in the Genomics of Life Span.</title>
        <authorList>
            <person name="Glass D."/>
        </authorList>
    </citation>
    <scope>NUCLEOTIDE SEQUENCE</scope>
    <source>
        <strain evidence="2">SUZIE</strain>
        <tissue evidence="2">Muscle</tissue>
    </source>
</reference>
<evidence type="ECO:0000256" key="1">
    <source>
        <dbReference type="ARBA" id="ARBA00009172"/>
    </source>
</evidence>
<dbReference type="PANTHER" id="PTHR19444">
    <property type="entry name" value="UNC-93 RELATED"/>
    <property type="match status" value="1"/>
</dbReference>
<comment type="caution">
    <text evidence="2">The sequence shown here is derived from an EMBL/GenBank/DDBJ whole genome shotgun (WGS) entry which is preliminary data.</text>
</comment>